<evidence type="ECO:0000256" key="2">
    <source>
        <dbReference type="ARBA" id="ARBA00022692"/>
    </source>
</evidence>
<feature type="transmembrane region" description="Helical" evidence="10">
    <location>
        <begin position="706"/>
        <end position="730"/>
    </location>
</feature>
<keyword evidence="11" id="KW-0732">Signal</keyword>
<dbReference type="AlphaFoldDB" id="A0A1Y1W9I3"/>
<evidence type="ECO:0000256" key="9">
    <source>
        <dbReference type="SAM" id="MobiDB-lite"/>
    </source>
</evidence>
<evidence type="ECO:0000256" key="8">
    <source>
        <dbReference type="ARBA" id="ARBA00023224"/>
    </source>
</evidence>
<evidence type="ECO:0000313" key="13">
    <source>
        <dbReference type="EMBL" id="ORX69814.1"/>
    </source>
</evidence>
<keyword evidence="2 10" id="KW-0812">Transmembrane</keyword>
<dbReference type="Gene3D" id="3.40.190.10">
    <property type="entry name" value="Periplasmic binding protein-like II"/>
    <property type="match status" value="1"/>
</dbReference>
<dbReference type="OrthoDB" id="2142773at2759"/>
<sequence>MTKKLYFLFLNIFILVLNTKCDTLTDKRETRNPYFIMNTYNIDDEFIERRRVEYDFNNKGFINQDALYLQSEVKTIVICNEDDIDKSDEEKKTILFWNTATIYDIYSSIIYLSVYPLWYYKQKEKDDIYCFKIVGVGWIDNVNKPICKDPEAKQCPDMIILGTTQFAYRYDKSGILSLNKYFTKYTLKNGNSIESRLNNKYAQLDYRVDDNWLAVPVIIDLRTFRFNVTTFDNCISKGYNLHYPPPLSDYWGPDYKKTWTWAKVIEYAEMITKCTGQPGYQLIGSKSEDMKLFIIICQSLGIPFFFDDQYKNKMCGFRSTENIKKLSILRKLFEEHYIDKWLDEGKIKKWQSLPYPSSVEKQPIFPLIDKLRDNYGELHGMVFDLITNAKYVTSDVELSYMPGTSSFLGGSGISITKDSKYADQLFEYIEILIDKSNPFLLQLNDMITPYEDIHLSVCDKAPEKKTNKTLCNSLLFERGIFPYYYLNNNEIDVIYINHTATNNNRGILFSISGKYNQNQVTKDFINSLNSKEYMCDEEANYNRNTITYVDPYRIKLPISSNQVLILKSMKDYNGGEVQLITDNRCSIIDETIKNAKPIQFPYNTFSQLNEFETRSPISILFAHLYYKHNNTNEGSFEAIINECCDIIDDSLTPLCKGYKNIIFEPEECHKQEQIRKINYKNCKLNDTDKLPTVLECPYITPGDTKGLVLTICTIIGLLIEVFFIAIVLKFENVRCISAAGPRFLLCLFISCMILDLSVLFWIGVPLKYKCILRIWTMIIGITGLICSYSIKSEFIISVYNNHNIRKSAYQLKSYMLYIIILVIQFILLVIWTLTQEGITTIDRYVNEIGFFFKENTCSIGSEYALNPMFGLDFILLMLSILMSYRGRNIPAEFNYSKKIFITSLFSLLLLSLYYMVVIIDIEKPYPYFIFLSTILLISLTISILFIGNKVLILLNINIDTEFSIMVYTNGDSNRESNDYITEESKDHDTTNNCESCDSCESCESCESSNGENSDESSEEISEISDNDNESSQEELNAKNRKNNNYNDNGNKKNSKKKGGENYHEYIEIQARSDNREYIPSLSMN</sequence>
<keyword evidence="4" id="KW-0297">G-protein coupled receptor</keyword>
<reference evidence="13 14" key="2">
    <citation type="submission" date="2016-08" db="EMBL/GenBank/DDBJ databases">
        <title>Pervasive Adenine N6-methylation of Active Genes in Fungi.</title>
        <authorList>
            <consortium name="DOE Joint Genome Institute"/>
            <person name="Mondo S.J."/>
            <person name="Dannebaum R.O."/>
            <person name="Kuo R.C."/>
            <person name="Labutti K."/>
            <person name="Haridas S."/>
            <person name="Kuo A."/>
            <person name="Salamov A."/>
            <person name="Ahrendt S.R."/>
            <person name="Lipzen A."/>
            <person name="Sullivan W."/>
            <person name="Andreopoulos W.B."/>
            <person name="Clum A."/>
            <person name="Lindquist E."/>
            <person name="Daum C."/>
            <person name="Ramamoorthy G.K."/>
            <person name="Gryganskyi A."/>
            <person name="Culley D."/>
            <person name="Magnuson J.K."/>
            <person name="James T.Y."/>
            <person name="O'Malley M.A."/>
            <person name="Stajich J.E."/>
            <person name="Spatafora J.W."/>
            <person name="Visel A."/>
            <person name="Grigoriev I.V."/>
        </authorList>
    </citation>
    <scope>NUCLEOTIDE SEQUENCE [LARGE SCALE GENOMIC DNA]</scope>
    <source>
        <strain evidence="13 14">S4</strain>
    </source>
</reference>
<evidence type="ECO:0000256" key="3">
    <source>
        <dbReference type="ARBA" id="ARBA00022989"/>
    </source>
</evidence>
<dbReference type="Proteomes" id="UP000193944">
    <property type="component" value="Unassembled WGS sequence"/>
</dbReference>
<evidence type="ECO:0000259" key="12">
    <source>
        <dbReference type="PROSITE" id="PS50259"/>
    </source>
</evidence>
<feature type="domain" description="G-protein coupled receptors family 3 profile" evidence="12">
    <location>
        <begin position="705"/>
        <end position="954"/>
    </location>
</feature>
<keyword evidence="14" id="KW-1185">Reference proteome</keyword>
<feature type="region of interest" description="Disordered" evidence="9">
    <location>
        <begin position="1007"/>
        <end position="1064"/>
    </location>
</feature>
<dbReference type="Pfam" id="PF00003">
    <property type="entry name" value="7tm_3"/>
    <property type="match status" value="1"/>
</dbReference>
<evidence type="ECO:0000256" key="7">
    <source>
        <dbReference type="ARBA" id="ARBA00023180"/>
    </source>
</evidence>
<dbReference type="GO" id="GO:0038039">
    <property type="term" value="C:G protein-coupled receptor heterodimeric complex"/>
    <property type="evidence" value="ECO:0007669"/>
    <property type="project" value="TreeGrafter"/>
</dbReference>
<gene>
    <name evidence="13" type="ORF">BCR32DRAFT_272429</name>
</gene>
<evidence type="ECO:0000256" key="11">
    <source>
        <dbReference type="SAM" id="SignalP"/>
    </source>
</evidence>
<feature type="chain" id="PRO_5013299415" description="G-protein coupled receptors family 3 profile domain-containing protein" evidence="11">
    <location>
        <begin position="22"/>
        <end position="1084"/>
    </location>
</feature>
<evidence type="ECO:0000313" key="14">
    <source>
        <dbReference type="Proteomes" id="UP000193944"/>
    </source>
</evidence>
<dbReference type="GO" id="GO:0004965">
    <property type="term" value="F:G protein-coupled GABA receptor activity"/>
    <property type="evidence" value="ECO:0007669"/>
    <property type="project" value="InterPro"/>
</dbReference>
<accession>A0A1Y1W9I3</accession>
<evidence type="ECO:0000256" key="1">
    <source>
        <dbReference type="ARBA" id="ARBA00004141"/>
    </source>
</evidence>
<evidence type="ECO:0000256" key="4">
    <source>
        <dbReference type="ARBA" id="ARBA00023040"/>
    </source>
</evidence>
<feature type="transmembrane region" description="Helical" evidence="10">
    <location>
        <begin position="868"/>
        <end position="887"/>
    </location>
</feature>
<keyword evidence="7" id="KW-0325">Glycoprotein</keyword>
<dbReference type="GO" id="GO:0007214">
    <property type="term" value="P:gamma-aminobutyric acid signaling pathway"/>
    <property type="evidence" value="ECO:0007669"/>
    <property type="project" value="TreeGrafter"/>
</dbReference>
<dbReference type="PROSITE" id="PS50259">
    <property type="entry name" value="G_PROTEIN_RECEP_F3_4"/>
    <property type="match status" value="1"/>
</dbReference>
<keyword evidence="5 10" id="KW-0472">Membrane</keyword>
<feature type="transmembrane region" description="Helical" evidence="10">
    <location>
        <begin position="811"/>
        <end position="833"/>
    </location>
</feature>
<comment type="caution">
    <text evidence="13">The sequence shown here is derived from an EMBL/GenBank/DDBJ whole genome shotgun (WGS) entry which is preliminary data.</text>
</comment>
<dbReference type="InterPro" id="IPR017978">
    <property type="entry name" value="GPCR_3_C"/>
</dbReference>
<feature type="transmembrane region" description="Helical" evidence="10">
    <location>
        <begin position="770"/>
        <end position="790"/>
    </location>
</feature>
<dbReference type="SUPFAM" id="SSF53850">
    <property type="entry name" value="Periplasmic binding protein-like II"/>
    <property type="match status" value="1"/>
</dbReference>
<keyword evidence="6" id="KW-0675">Receptor</keyword>
<dbReference type="PANTHER" id="PTHR10519:SF20">
    <property type="entry name" value="G-PROTEIN COUPLED RECEPTOR 156-RELATED"/>
    <property type="match status" value="1"/>
</dbReference>
<proteinExistence type="predicted"/>
<evidence type="ECO:0000256" key="6">
    <source>
        <dbReference type="ARBA" id="ARBA00023170"/>
    </source>
</evidence>
<feature type="transmembrane region" description="Helical" evidence="10">
    <location>
        <begin position="899"/>
        <end position="919"/>
    </location>
</feature>
<keyword evidence="3 10" id="KW-1133">Transmembrane helix</keyword>
<feature type="transmembrane region" description="Helical" evidence="10">
    <location>
        <begin position="925"/>
        <end position="946"/>
    </location>
</feature>
<dbReference type="EMBL" id="MCFG01000416">
    <property type="protein sequence ID" value="ORX69814.1"/>
    <property type="molecule type" value="Genomic_DNA"/>
</dbReference>
<keyword evidence="8" id="KW-0807">Transducer</keyword>
<organism evidence="13 14">
    <name type="scientific">Anaeromyces robustus</name>
    <dbReference type="NCBI Taxonomy" id="1754192"/>
    <lineage>
        <taxon>Eukaryota</taxon>
        <taxon>Fungi</taxon>
        <taxon>Fungi incertae sedis</taxon>
        <taxon>Chytridiomycota</taxon>
        <taxon>Chytridiomycota incertae sedis</taxon>
        <taxon>Neocallimastigomycetes</taxon>
        <taxon>Neocallimastigales</taxon>
        <taxon>Neocallimastigaceae</taxon>
        <taxon>Anaeromyces</taxon>
    </lineage>
</organism>
<dbReference type="InterPro" id="IPR002455">
    <property type="entry name" value="GPCR3_GABA-B"/>
</dbReference>
<feature type="compositionally biased region" description="Acidic residues" evidence="9">
    <location>
        <begin position="1012"/>
        <end position="1032"/>
    </location>
</feature>
<reference evidence="13 14" key="1">
    <citation type="submission" date="2016-08" db="EMBL/GenBank/DDBJ databases">
        <title>A Parts List for Fungal Cellulosomes Revealed by Comparative Genomics.</title>
        <authorList>
            <consortium name="DOE Joint Genome Institute"/>
            <person name="Haitjema C.H."/>
            <person name="Gilmore S.P."/>
            <person name="Henske J.K."/>
            <person name="Solomon K.V."/>
            <person name="De Groot R."/>
            <person name="Kuo A."/>
            <person name="Mondo S.J."/>
            <person name="Salamov A.A."/>
            <person name="Labutti K."/>
            <person name="Zhao Z."/>
            <person name="Chiniquy J."/>
            <person name="Barry K."/>
            <person name="Brewer H.M."/>
            <person name="Purvine S.O."/>
            <person name="Wright A.T."/>
            <person name="Boxma B."/>
            <person name="Van Alen T."/>
            <person name="Hackstein J.H."/>
            <person name="Baker S.E."/>
            <person name="Grigoriev I.V."/>
            <person name="O'Malley M.A."/>
        </authorList>
    </citation>
    <scope>NUCLEOTIDE SEQUENCE [LARGE SCALE GENOMIC DNA]</scope>
    <source>
        <strain evidence="13 14">S4</strain>
    </source>
</reference>
<dbReference type="PANTHER" id="PTHR10519">
    <property type="entry name" value="GABA-B RECEPTOR"/>
    <property type="match status" value="1"/>
</dbReference>
<dbReference type="STRING" id="1754192.A0A1Y1W9I3"/>
<comment type="subcellular location">
    <subcellularLocation>
        <location evidence="1">Membrane</location>
        <topology evidence="1">Multi-pass membrane protein</topology>
    </subcellularLocation>
</comment>
<feature type="signal peptide" evidence="11">
    <location>
        <begin position="1"/>
        <end position="21"/>
    </location>
</feature>
<feature type="transmembrane region" description="Helical" evidence="10">
    <location>
        <begin position="742"/>
        <end position="764"/>
    </location>
</feature>
<name>A0A1Y1W9I3_9FUNG</name>
<evidence type="ECO:0000256" key="5">
    <source>
        <dbReference type="ARBA" id="ARBA00023136"/>
    </source>
</evidence>
<evidence type="ECO:0000256" key="10">
    <source>
        <dbReference type="SAM" id="Phobius"/>
    </source>
</evidence>
<protein>
    <recommendedName>
        <fullName evidence="12">G-protein coupled receptors family 3 profile domain-containing protein</fullName>
    </recommendedName>
</protein>